<proteinExistence type="predicted"/>
<keyword evidence="2" id="KW-1185">Reference proteome</keyword>
<protein>
    <submittedName>
        <fullName evidence="1">Zinc knuckle CX2CX4HX4C containing protein</fullName>
    </submittedName>
</protein>
<dbReference type="EMBL" id="BQNB010021053">
    <property type="protein sequence ID" value="GJU02368.1"/>
    <property type="molecule type" value="Genomic_DNA"/>
</dbReference>
<sequence length="327" mass="36823">MLMTHSSTGKWDRANIQYHCSYAQNASFVGFGSVKSIFVKSKLMGIGFSNDEVRAQLTLLGVSTFVHSDLLSWSQGCIPLGIVLLLYYRKFVPSFCSHRMARTFIVEILLPFVGDVTRLRESGDGTHAVAAGNTNGMELKDNIVVAMPKITGKGFYTCNIHVEYEWKPSRCAYCKVFGHFQEECPKNIGVGERKNLKKPSQTPKGVPVGQSTTLIIEKIDKIEELIINGKVTFVDDKRNPLEKVVSLGDYNSEDEVASVDNEMANFFARKDGYGTNSLLEQYKDSYENGDYDYNPYDNDMYEGQEFSDKLQSICDNLDIKVRGRKKK</sequence>
<dbReference type="InterPro" id="IPR036875">
    <property type="entry name" value="Znf_CCHC_sf"/>
</dbReference>
<accession>A0ABQ5ISV3</accession>
<dbReference type="Proteomes" id="UP001151760">
    <property type="component" value="Unassembled WGS sequence"/>
</dbReference>
<name>A0ABQ5ISV3_9ASTR</name>
<organism evidence="1 2">
    <name type="scientific">Tanacetum coccineum</name>
    <dbReference type="NCBI Taxonomy" id="301880"/>
    <lineage>
        <taxon>Eukaryota</taxon>
        <taxon>Viridiplantae</taxon>
        <taxon>Streptophyta</taxon>
        <taxon>Embryophyta</taxon>
        <taxon>Tracheophyta</taxon>
        <taxon>Spermatophyta</taxon>
        <taxon>Magnoliopsida</taxon>
        <taxon>eudicotyledons</taxon>
        <taxon>Gunneridae</taxon>
        <taxon>Pentapetalae</taxon>
        <taxon>asterids</taxon>
        <taxon>campanulids</taxon>
        <taxon>Asterales</taxon>
        <taxon>Asteraceae</taxon>
        <taxon>Asteroideae</taxon>
        <taxon>Anthemideae</taxon>
        <taxon>Anthemidinae</taxon>
        <taxon>Tanacetum</taxon>
    </lineage>
</organism>
<dbReference type="SUPFAM" id="SSF57756">
    <property type="entry name" value="Retrovirus zinc finger-like domains"/>
    <property type="match status" value="1"/>
</dbReference>
<reference evidence="1" key="2">
    <citation type="submission" date="2022-01" db="EMBL/GenBank/DDBJ databases">
        <authorList>
            <person name="Yamashiro T."/>
            <person name="Shiraishi A."/>
            <person name="Satake H."/>
            <person name="Nakayama K."/>
        </authorList>
    </citation>
    <scope>NUCLEOTIDE SEQUENCE</scope>
</reference>
<comment type="caution">
    <text evidence="1">The sequence shown here is derived from an EMBL/GenBank/DDBJ whole genome shotgun (WGS) entry which is preliminary data.</text>
</comment>
<evidence type="ECO:0000313" key="2">
    <source>
        <dbReference type="Proteomes" id="UP001151760"/>
    </source>
</evidence>
<evidence type="ECO:0000313" key="1">
    <source>
        <dbReference type="EMBL" id="GJU02368.1"/>
    </source>
</evidence>
<gene>
    <name evidence="1" type="ORF">Tco_1112706</name>
</gene>
<reference evidence="1" key="1">
    <citation type="journal article" date="2022" name="Int. J. Mol. Sci.">
        <title>Draft Genome of Tanacetum Coccineum: Genomic Comparison of Closely Related Tanacetum-Family Plants.</title>
        <authorList>
            <person name="Yamashiro T."/>
            <person name="Shiraishi A."/>
            <person name="Nakayama K."/>
            <person name="Satake H."/>
        </authorList>
    </citation>
    <scope>NUCLEOTIDE SEQUENCE</scope>
</reference>